<proteinExistence type="predicted"/>
<feature type="compositionally biased region" description="Basic residues" evidence="1">
    <location>
        <begin position="186"/>
        <end position="197"/>
    </location>
</feature>
<feature type="compositionally biased region" description="Basic residues" evidence="1">
    <location>
        <begin position="285"/>
        <end position="294"/>
    </location>
</feature>
<dbReference type="PANTHER" id="PTHR46579:SF1">
    <property type="entry name" value="F5_8 TYPE C DOMAIN-CONTAINING PROTEIN"/>
    <property type="match status" value="1"/>
</dbReference>
<dbReference type="AlphaFoldDB" id="A0A3N4HIL8"/>
<accession>A0A3N4HIL8</accession>
<organism evidence="2 3">
    <name type="scientific">Ascobolus immersus RN42</name>
    <dbReference type="NCBI Taxonomy" id="1160509"/>
    <lineage>
        <taxon>Eukaryota</taxon>
        <taxon>Fungi</taxon>
        <taxon>Dikarya</taxon>
        <taxon>Ascomycota</taxon>
        <taxon>Pezizomycotina</taxon>
        <taxon>Pezizomycetes</taxon>
        <taxon>Pezizales</taxon>
        <taxon>Ascobolaceae</taxon>
        <taxon>Ascobolus</taxon>
    </lineage>
</organism>
<dbReference type="OrthoDB" id="2404451at2759"/>
<gene>
    <name evidence="2" type="ORF">BJ508DRAFT_53784</name>
</gene>
<evidence type="ECO:0000256" key="1">
    <source>
        <dbReference type="SAM" id="MobiDB-lite"/>
    </source>
</evidence>
<protein>
    <submittedName>
        <fullName evidence="2">Uncharacterized protein</fullName>
    </submittedName>
</protein>
<reference evidence="2 3" key="1">
    <citation type="journal article" date="2018" name="Nat. Ecol. Evol.">
        <title>Pezizomycetes genomes reveal the molecular basis of ectomycorrhizal truffle lifestyle.</title>
        <authorList>
            <person name="Murat C."/>
            <person name="Payen T."/>
            <person name="Noel B."/>
            <person name="Kuo A."/>
            <person name="Morin E."/>
            <person name="Chen J."/>
            <person name="Kohler A."/>
            <person name="Krizsan K."/>
            <person name="Balestrini R."/>
            <person name="Da Silva C."/>
            <person name="Montanini B."/>
            <person name="Hainaut M."/>
            <person name="Levati E."/>
            <person name="Barry K.W."/>
            <person name="Belfiori B."/>
            <person name="Cichocki N."/>
            <person name="Clum A."/>
            <person name="Dockter R.B."/>
            <person name="Fauchery L."/>
            <person name="Guy J."/>
            <person name="Iotti M."/>
            <person name="Le Tacon F."/>
            <person name="Lindquist E.A."/>
            <person name="Lipzen A."/>
            <person name="Malagnac F."/>
            <person name="Mello A."/>
            <person name="Molinier V."/>
            <person name="Miyauchi S."/>
            <person name="Poulain J."/>
            <person name="Riccioni C."/>
            <person name="Rubini A."/>
            <person name="Sitrit Y."/>
            <person name="Splivallo R."/>
            <person name="Traeger S."/>
            <person name="Wang M."/>
            <person name="Zifcakova L."/>
            <person name="Wipf D."/>
            <person name="Zambonelli A."/>
            <person name="Paolocci F."/>
            <person name="Nowrousian M."/>
            <person name="Ottonello S."/>
            <person name="Baldrian P."/>
            <person name="Spatafora J.W."/>
            <person name="Henrissat B."/>
            <person name="Nagy L.G."/>
            <person name="Aury J.M."/>
            <person name="Wincker P."/>
            <person name="Grigoriev I.V."/>
            <person name="Bonfante P."/>
            <person name="Martin F.M."/>
        </authorList>
    </citation>
    <scope>NUCLEOTIDE SEQUENCE [LARGE SCALE GENOMIC DNA]</scope>
    <source>
        <strain evidence="2 3">RN42</strain>
    </source>
</reference>
<feature type="compositionally biased region" description="Low complexity" evidence="1">
    <location>
        <begin position="295"/>
        <end position="315"/>
    </location>
</feature>
<feature type="region of interest" description="Disordered" evidence="1">
    <location>
        <begin position="186"/>
        <end position="324"/>
    </location>
</feature>
<dbReference type="EMBL" id="ML119829">
    <property type="protein sequence ID" value="RPA73207.1"/>
    <property type="molecule type" value="Genomic_DNA"/>
</dbReference>
<name>A0A3N4HIL8_ASCIM</name>
<dbReference type="Proteomes" id="UP000275078">
    <property type="component" value="Unassembled WGS sequence"/>
</dbReference>
<feature type="compositionally biased region" description="Acidic residues" evidence="1">
    <location>
        <begin position="239"/>
        <end position="254"/>
    </location>
</feature>
<keyword evidence="3" id="KW-1185">Reference proteome</keyword>
<evidence type="ECO:0000313" key="2">
    <source>
        <dbReference type="EMBL" id="RPA73207.1"/>
    </source>
</evidence>
<feature type="compositionally biased region" description="Low complexity" evidence="1">
    <location>
        <begin position="274"/>
        <end position="284"/>
    </location>
</feature>
<evidence type="ECO:0000313" key="3">
    <source>
        <dbReference type="Proteomes" id="UP000275078"/>
    </source>
</evidence>
<sequence>MALQIGIPGFYDGHTKESFTLRAHLGAICGDSKALQKIVGASGAGYAYCMYCKAHGIWGCNYVYCPFTAPRFDANGDPLPDEGMGDSGSFGFPHYDSDNKPLHYNLDPANLFLRTHEQYLAAYDNIIGNIAVAETKKIAGIRDSCILANLKSVSIPESFPIDHMHLWFANLVKMLFDHMRGRYYNKRPRAAPRKKAKVAASNPRAKKAAARKRQTASGTQVIESDPIGVGLPDNRGGEGEDEWVEPDSDYEVSDGEGHASEAVADEEPVPEAPEPSAASATGPGKKPRGKKRKQGSSAAGTTATTADGNKEAAAAKPKKFEDTDDPWNLKEKIFNIIGNDMKQTNQRGHIPTEFGYAPRSISECSHEWKCEEFKSWMLRYFPIYANRRLPDAIYEELLSLVRAISLCDQYTLSPIQLEEIEGRLIRFLEFYEREFYGYREDKISAMRPTFHAIAHVTRFLRLFGPAYVSSCWVIERVCGLLARATHSKRHTNRNMSLNILLDEQLRHFSYTVSEASLPSHATTKLADLSSPEAPLTEQQAALRRKIFSGVNRRQQAPFASFSNWNSFLSSLIVTPKASTASTSASTLSLEQCTPQTLSNREMLIHSNNVRLQLNGKGKEEVISDKVKARLRSTYDEWKNMDSDHWHYLKMKRFGSLSFFVSDEEIDGQCFQRELRISSAKVKESGRTRNSSRVLYCKPLHDGSEGPTVYCGEVEAFFTIVKNEKAIRAAPMDPGIILPFSTADVCGSTRPYAAIQEYKVGRDGKELLFITGDGRYDVTSGDFVRELIGVVCDRQRLYLTRRLNPFFPDLVDDLDLAADDDPQEEDREETDAKLSSSVNYWKPYAGRSKTV</sequence>
<dbReference type="PANTHER" id="PTHR46579">
    <property type="entry name" value="F5/8 TYPE C DOMAIN-CONTAINING PROTEIN-RELATED"/>
    <property type="match status" value="1"/>
</dbReference>
<feature type="compositionally biased region" description="Basic residues" evidence="1">
    <location>
        <begin position="204"/>
        <end position="214"/>
    </location>
</feature>